<dbReference type="GO" id="GO:0005886">
    <property type="term" value="C:plasma membrane"/>
    <property type="evidence" value="ECO:0007669"/>
    <property type="project" value="UniProtKB-SubCell"/>
</dbReference>
<dbReference type="InterPro" id="IPR000515">
    <property type="entry name" value="MetI-like"/>
</dbReference>
<evidence type="ECO:0000256" key="6">
    <source>
        <dbReference type="ARBA" id="ARBA00022597"/>
    </source>
</evidence>
<accession>A0A1V5SIG1</accession>
<keyword evidence="7 11" id="KW-0812">Transmembrane</keyword>
<keyword evidence="4 11" id="KW-0813">Transport</keyword>
<evidence type="ECO:0000256" key="7">
    <source>
        <dbReference type="ARBA" id="ARBA00022692"/>
    </source>
</evidence>
<keyword evidence="8 11" id="KW-1133">Transmembrane helix</keyword>
<sequence length="294" mass="33209">MLDRQGINIRPVSKRQRKIKQEFYNLLVYFLVLIFFLPVLWIIMTAMRPEVEVNARPPVYIPSRLSIETFAQLLGASHTEKSIPFYSYLKNSLLTSIFSTFLALVTGTFAGYSFARFRFKGGNQLFIGMMLARSIPGISVSLPLFVIFARTGLLDRISGLILVYTAMTIPFTTWLMQGFFKDIPSTLDEAAQIDGCSRWQAFLRIDLPLALPGLAASGIFAFLTSWNEFQIASVITRTPLSKTFPVGLYDFTQEFTIDWRGMCAMSVIMLIPAIFFVLLTQKQLIKGLTFGAIK</sequence>
<keyword evidence="5" id="KW-1003">Cell membrane</keyword>
<dbReference type="Pfam" id="PF00528">
    <property type="entry name" value="BPD_transp_1"/>
    <property type="match status" value="1"/>
</dbReference>
<dbReference type="InterPro" id="IPR035906">
    <property type="entry name" value="MetI-like_sf"/>
</dbReference>
<keyword evidence="6" id="KW-0762">Sugar transport</keyword>
<evidence type="ECO:0000256" key="2">
    <source>
        <dbReference type="ARBA" id="ARBA00004651"/>
    </source>
</evidence>
<reference evidence="13" key="1">
    <citation type="submission" date="2017-02" db="EMBL/GenBank/DDBJ databases">
        <title>Delving into the versatile metabolic prowess of the omnipresent phylum Bacteroidetes.</title>
        <authorList>
            <person name="Nobu M.K."/>
            <person name="Mei R."/>
            <person name="Narihiro T."/>
            <person name="Kuroda K."/>
            <person name="Liu W.-T."/>
        </authorList>
    </citation>
    <scope>NUCLEOTIDE SEQUENCE</scope>
    <source>
        <strain evidence="13">ADurb.Bin276</strain>
    </source>
</reference>
<dbReference type="PANTHER" id="PTHR32243">
    <property type="entry name" value="MALTOSE TRANSPORT SYSTEM PERMEASE-RELATED"/>
    <property type="match status" value="1"/>
</dbReference>
<evidence type="ECO:0000256" key="11">
    <source>
        <dbReference type="RuleBase" id="RU363032"/>
    </source>
</evidence>
<dbReference type="InterPro" id="IPR050901">
    <property type="entry name" value="BP-dep_ABC_trans_perm"/>
</dbReference>
<evidence type="ECO:0000256" key="9">
    <source>
        <dbReference type="ARBA" id="ARBA00023136"/>
    </source>
</evidence>
<gene>
    <name evidence="13" type="primary">sugB_20</name>
    <name evidence="13" type="ORF">BWY41_02167</name>
</gene>
<feature type="transmembrane region" description="Helical" evidence="11">
    <location>
        <begin position="23"/>
        <end position="44"/>
    </location>
</feature>
<evidence type="ECO:0000256" key="8">
    <source>
        <dbReference type="ARBA" id="ARBA00022989"/>
    </source>
</evidence>
<dbReference type="CDD" id="cd06261">
    <property type="entry name" value="TM_PBP2"/>
    <property type="match status" value="1"/>
</dbReference>
<organism evidence="13">
    <name type="scientific">Candidatus Atribacter allofermentans</name>
    <dbReference type="NCBI Taxonomy" id="1852833"/>
    <lineage>
        <taxon>Bacteria</taxon>
        <taxon>Pseudomonadati</taxon>
        <taxon>Atribacterota</taxon>
        <taxon>Atribacteria</taxon>
        <taxon>Atribacterales</taxon>
        <taxon>Atribacteraceae</taxon>
        <taxon>Atribacter</taxon>
    </lineage>
</organism>
<feature type="transmembrane region" description="Helical" evidence="11">
    <location>
        <begin position="259"/>
        <end position="279"/>
    </location>
</feature>
<comment type="caution">
    <text evidence="13">The sequence shown here is derived from an EMBL/GenBank/DDBJ whole genome shotgun (WGS) entry which is preliminary data.</text>
</comment>
<dbReference type="EMBL" id="MWBQ01000218">
    <property type="protein sequence ID" value="OQA54339.1"/>
    <property type="molecule type" value="Genomic_DNA"/>
</dbReference>
<evidence type="ECO:0000256" key="4">
    <source>
        <dbReference type="ARBA" id="ARBA00022448"/>
    </source>
</evidence>
<dbReference type="PROSITE" id="PS50928">
    <property type="entry name" value="ABC_TM1"/>
    <property type="match status" value="1"/>
</dbReference>
<evidence type="ECO:0000256" key="1">
    <source>
        <dbReference type="ARBA" id="ARBA00002264"/>
    </source>
</evidence>
<comment type="subcellular location">
    <subcellularLocation>
        <location evidence="2 11">Cell membrane</location>
        <topology evidence="2 11">Multi-pass membrane protein</topology>
    </subcellularLocation>
</comment>
<dbReference type="Proteomes" id="UP000485569">
    <property type="component" value="Unassembled WGS sequence"/>
</dbReference>
<dbReference type="SUPFAM" id="SSF161098">
    <property type="entry name" value="MetI-like"/>
    <property type="match status" value="1"/>
</dbReference>
<dbReference type="Gene3D" id="1.10.3720.10">
    <property type="entry name" value="MetI-like"/>
    <property type="match status" value="1"/>
</dbReference>
<name>A0A1V5SIG1_9BACT</name>
<evidence type="ECO:0000256" key="3">
    <source>
        <dbReference type="ARBA" id="ARBA00009047"/>
    </source>
</evidence>
<keyword evidence="9 11" id="KW-0472">Membrane</keyword>
<feature type="transmembrane region" description="Helical" evidence="11">
    <location>
        <begin position="161"/>
        <end position="180"/>
    </location>
</feature>
<evidence type="ECO:0000313" key="13">
    <source>
        <dbReference type="EMBL" id="OQA54339.1"/>
    </source>
</evidence>
<evidence type="ECO:0000259" key="12">
    <source>
        <dbReference type="PROSITE" id="PS50928"/>
    </source>
</evidence>
<evidence type="ECO:0000256" key="5">
    <source>
        <dbReference type="ARBA" id="ARBA00022475"/>
    </source>
</evidence>
<dbReference type="AlphaFoldDB" id="A0A1V5SIG1"/>
<feature type="transmembrane region" description="Helical" evidence="11">
    <location>
        <begin position="201"/>
        <end position="223"/>
    </location>
</feature>
<dbReference type="PANTHER" id="PTHR32243:SF50">
    <property type="entry name" value="MALTOSE_MALTODEXTRIN TRANSPORT SYSTEM PERMEASE PROTEIN MALG"/>
    <property type="match status" value="1"/>
</dbReference>
<proteinExistence type="inferred from homology"/>
<dbReference type="GO" id="GO:0055085">
    <property type="term" value="P:transmembrane transport"/>
    <property type="evidence" value="ECO:0007669"/>
    <property type="project" value="InterPro"/>
</dbReference>
<feature type="domain" description="ABC transmembrane type-1" evidence="12">
    <location>
        <begin position="89"/>
        <end position="280"/>
    </location>
</feature>
<comment type="function">
    <text evidence="1">Part of the ABC transporter complex MalEFGK involved in maltose/maltodextrin import. Probably responsible for the translocation of the substrate across the membrane.</text>
</comment>
<evidence type="ECO:0000256" key="10">
    <source>
        <dbReference type="ARBA" id="ARBA00041109"/>
    </source>
</evidence>
<feature type="transmembrane region" description="Helical" evidence="11">
    <location>
        <begin position="126"/>
        <end position="149"/>
    </location>
</feature>
<comment type="similarity">
    <text evidence="3">Belongs to the binding-protein-dependent transport system permease family. MalFG subfamily.</text>
</comment>
<protein>
    <recommendedName>
        <fullName evidence="10">Maltose/maltodextrin transport system permease protein MalG</fullName>
    </recommendedName>
</protein>
<feature type="transmembrane region" description="Helical" evidence="11">
    <location>
        <begin position="93"/>
        <end position="114"/>
    </location>
</feature>